<accession>A0A7R9WMM0</accession>
<dbReference type="InterPro" id="IPR029033">
    <property type="entry name" value="His_PPase_superfam"/>
</dbReference>
<dbReference type="AlphaFoldDB" id="A0A7R9WMM0"/>
<dbReference type="SUPFAM" id="SSF53254">
    <property type="entry name" value="Phosphoglycerate mutase-like"/>
    <property type="match status" value="1"/>
</dbReference>
<dbReference type="InterPro" id="IPR013078">
    <property type="entry name" value="His_Pase_superF_clade-1"/>
</dbReference>
<reference evidence="1" key="1">
    <citation type="submission" date="2021-01" db="EMBL/GenBank/DDBJ databases">
        <authorList>
            <person name="Corre E."/>
            <person name="Pelletier E."/>
            <person name="Niang G."/>
            <person name="Scheremetjew M."/>
            <person name="Finn R."/>
            <person name="Kale V."/>
            <person name="Holt S."/>
            <person name="Cochrane G."/>
            <person name="Meng A."/>
            <person name="Brown T."/>
            <person name="Cohen L."/>
        </authorList>
    </citation>
    <scope>NUCLEOTIDE SEQUENCE</scope>
    <source>
        <strain evidence="1">CCMP3328</strain>
    </source>
</reference>
<dbReference type="CDD" id="cd07067">
    <property type="entry name" value="HP_PGM_like"/>
    <property type="match status" value="1"/>
</dbReference>
<protein>
    <recommendedName>
        <fullName evidence="2">Phosphoglycerate mutase-like protein</fullName>
    </recommendedName>
</protein>
<gene>
    <name evidence="1" type="ORF">CAUS1442_LOCUS252</name>
</gene>
<dbReference type="InterPro" id="IPR051710">
    <property type="entry name" value="Phosphatase_SH3-domain"/>
</dbReference>
<evidence type="ECO:0000313" key="1">
    <source>
        <dbReference type="EMBL" id="CAD8328157.1"/>
    </source>
</evidence>
<dbReference type="PANTHER" id="PTHR16469">
    <property type="entry name" value="UBIQUITIN-ASSOCIATED AND SH3 DOMAIN-CONTAINING BA-RELATED"/>
    <property type="match status" value="1"/>
</dbReference>
<dbReference type="Gene3D" id="3.40.50.1240">
    <property type="entry name" value="Phosphoglycerate mutase-like"/>
    <property type="match status" value="1"/>
</dbReference>
<dbReference type="EMBL" id="HBEF01000379">
    <property type="protein sequence ID" value="CAD8328157.1"/>
    <property type="molecule type" value="Transcribed_RNA"/>
</dbReference>
<name>A0A7R9WMM0_9STRA</name>
<dbReference type="Pfam" id="PF00300">
    <property type="entry name" value="His_Phos_1"/>
    <property type="match status" value="2"/>
</dbReference>
<evidence type="ECO:0008006" key="2">
    <source>
        <dbReference type="Google" id="ProtNLM"/>
    </source>
</evidence>
<proteinExistence type="predicted"/>
<sequence>MTKSGCGRCVVVVRHGERQDYVTRDAGGNWIASAKRPWDPPLTEHGKVQATTVGKNLRTMLEKINMPPTVSAVYSSPLLRCRQTAAAISIHASTNLESPAKIRAEEGLVESLNQGFYRSWALPTSDGTWDHLRRENPLDKLIQEPEKLHPASKQPIQHLINWKDAENDEALLSMMDDAHVSKTKLKMEYQFCPPELESFKTQRARMHEAAEELSKAHVDETIVMVSHGGPVTHLYESLTDNDWLGHGHPTYCCVSIYNKSDGSDKWEPLIVNQPVSQEMTQANDAAANKDPNKAFAWT</sequence>
<dbReference type="SMART" id="SM00855">
    <property type="entry name" value="PGAM"/>
    <property type="match status" value="1"/>
</dbReference>
<dbReference type="PANTHER" id="PTHR16469:SF27">
    <property type="entry name" value="UBIQUITIN-ASSOCIATED AND SH3 DOMAIN-CONTAINING BA-RELATED"/>
    <property type="match status" value="1"/>
</dbReference>
<organism evidence="1">
    <name type="scientific">Craspedostauros australis</name>
    <dbReference type="NCBI Taxonomy" id="1486917"/>
    <lineage>
        <taxon>Eukaryota</taxon>
        <taxon>Sar</taxon>
        <taxon>Stramenopiles</taxon>
        <taxon>Ochrophyta</taxon>
        <taxon>Bacillariophyta</taxon>
        <taxon>Bacillariophyceae</taxon>
        <taxon>Bacillariophycidae</taxon>
        <taxon>Naviculales</taxon>
        <taxon>Naviculaceae</taxon>
        <taxon>Craspedostauros</taxon>
    </lineage>
</organism>